<dbReference type="OrthoDB" id="10419073at2759"/>
<organism evidence="2 3">
    <name type="scientific">Ectocarpus siliculosus</name>
    <name type="common">Brown alga</name>
    <name type="synonym">Conferva siliculosa</name>
    <dbReference type="NCBI Taxonomy" id="2880"/>
    <lineage>
        <taxon>Eukaryota</taxon>
        <taxon>Sar</taxon>
        <taxon>Stramenopiles</taxon>
        <taxon>Ochrophyta</taxon>
        <taxon>PX clade</taxon>
        <taxon>Phaeophyceae</taxon>
        <taxon>Ectocarpales</taxon>
        <taxon>Ectocarpaceae</taxon>
        <taxon>Ectocarpus</taxon>
    </lineage>
</organism>
<dbReference type="CDD" id="cd00130">
    <property type="entry name" value="PAS"/>
    <property type="match status" value="1"/>
</dbReference>
<evidence type="ECO:0000259" key="1">
    <source>
        <dbReference type="PROSITE" id="PS50112"/>
    </source>
</evidence>
<dbReference type="Pfam" id="PF08447">
    <property type="entry name" value="PAS_3"/>
    <property type="match status" value="1"/>
</dbReference>
<evidence type="ECO:0000313" key="3">
    <source>
        <dbReference type="Proteomes" id="UP000002630"/>
    </source>
</evidence>
<dbReference type="SUPFAM" id="SSF55785">
    <property type="entry name" value="PYP-like sensor domain (PAS domain)"/>
    <property type="match status" value="1"/>
</dbReference>
<name>D7G032_ECTSI</name>
<dbReference type="InterPro" id="IPR000014">
    <property type="entry name" value="PAS"/>
</dbReference>
<dbReference type="NCBIfam" id="TIGR00229">
    <property type="entry name" value="sensory_box"/>
    <property type="match status" value="1"/>
</dbReference>
<dbReference type="Gene3D" id="3.30.450.20">
    <property type="entry name" value="PAS domain"/>
    <property type="match status" value="1"/>
</dbReference>
<dbReference type="InterPro" id="IPR035965">
    <property type="entry name" value="PAS-like_dom_sf"/>
</dbReference>
<sequence length="124" mass="13702">MKNQVTELGAYRMLVEQAHDLISAHTTDDRTVFLYASNAFQRVLGISTEDLLGVQLIHLVHPDDAGRVTEALPPALLCNQVTQVVVYRLRHQQQEFTVESSFRVVPTKLVAITRVGGPGVAILP</sequence>
<protein>
    <submittedName>
        <fullName evidence="2">Multi-sensor hybrid histidine kinase</fullName>
    </submittedName>
</protein>
<keyword evidence="3" id="KW-1185">Reference proteome</keyword>
<dbReference type="InterPro" id="IPR013655">
    <property type="entry name" value="PAS_fold_3"/>
</dbReference>
<dbReference type="GO" id="GO:0016301">
    <property type="term" value="F:kinase activity"/>
    <property type="evidence" value="ECO:0007669"/>
    <property type="project" value="UniProtKB-KW"/>
</dbReference>
<dbReference type="EMBL" id="FN648588">
    <property type="protein sequence ID" value="CBJ32914.1"/>
    <property type="molecule type" value="Genomic_DNA"/>
</dbReference>
<proteinExistence type="predicted"/>
<reference evidence="2 3" key="1">
    <citation type="journal article" date="2010" name="Nature">
        <title>The Ectocarpus genome and the independent evolution of multicellularity in brown algae.</title>
        <authorList>
            <person name="Cock J.M."/>
            <person name="Sterck L."/>
            <person name="Rouze P."/>
            <person name="Scornet D."/>
            <person name="Allen A.E."/>
            <person name="Amoutzias G."/>
            <person name="Anthouard V."/>
            <person name="Artiguenave F."/>
            <person name="Aury J.M."/>
            <person name="Badger J.H."/>
            <person name="Beszteri B."/>
            <person name="Billiau K."/>
            <person name="Bonnet E."/>
            <person name="Bothwell J.H."/>
            <person name="Bowler C."/>
            <person name="Boyen C."/>
            <person name="Brownlee C."/>
            <person name="Carrano C.J."/>
            <person name="Charrier B."/>
            <person name="Cho G.Y."/>
            <person name="Coelho S.M."/>
            <person name="Collen J."/>
            <person name="Corre E."/>
            <person name="Da Silva C."/>
            <person name="Delage L."/>
            <person name="Delaroque N."/>
            <person name="Dittami S.M."/>
            <person name="Doulbeau S."/>
            <person name="Elias M."/>
            <person name="Farnham G."/>
            <person name="Gachon C.M."/>
            <person name="Gschloessl B."/>
            <person name="Heesch S."/>
            <person name="Jabbari K."/>
            <person name="Jubin C."/>
            <person name="Kawai H."/>
            <person name="Kimura K."/>
            <person name="Kloareg B."/>
            <person name="Kupper F.C."/>
            <person name="Lang D."/>
            <person name="Le Bail A."/>
            <person name="Leblanc C."/>
            <person name="Lerouge P."/>
            <person name="Lohr M."/>
            <person name="Lopez P.J."/>
            <person name="Martens C."/>
            <person name="Maumus F."/>
            <person name="Michel G."/>
            <person name="Miranda-Saavedra D."/>
            <person name="Morales J."/>
            <person name="Moreau H."/>
            <person name="Motomura T."/>
            <person name="Nagasato C."/>
            <person name="Napoli C.A."/>
            <person name="Nelson D.R."/>
            <person name="Nyvall-Collen P."/>
            <person name="Peters A.F."/>
            <person name="Pommier C."/>
            <person name="Potin P."/>
            <person name="Poulain J."/>
            <person name="Quesneville H."/>
            <person name="Read B."/>
            <person name="Rensing S.A."/>
            <person name="Ritter A."/>
            <person name="Rousvoal S."/>
            <person name="Samanta M."/>
            <person name="Samson G."/>
            <person name="Schroeder D.C."/>
            <person name="Segurens B."/>
            <person name="Strittmatter M."/>
            <person name="Tonon T."/>
            <person name="Tregear J.W."/>
            <person name="Valentin K."/>
            <person name="von Dassow P."/>
            <person name="Yamagishi T."/>
            <person name="Van de Peer Y."/>
            <person name="Wincker P."/>
        </authorList>
    </citation>
    <scope>NUCLEOTIDE SEQUENCE [LARGE SCALE GENOMIC DNA]</scope>
    <source>
        <strain evidence="3">Ec32 / CCAP1310/4</strain>
    </source>
</reference>
<keyword evidence="2" id="KW-0418">Kinase</keyword>
<dbReference type="AlphaFoldDB" id="D7G032"/>
<dbReference type="Proteomes" id="UP000002630">
    <property type="component" value="Linkage Group LG16"/>
</dbReference>
<accession>D7G032</accession>
<dbReference type="PROSITE" id="PS50112">
    <property type="entry name" value="PAS"/>
    <property type="match status" value="1"/>
</dbReference>
<keyword evidence="2" id="KW-0808">Transferase</keyword>
<dbReference type="EMBL" id="FN649741">
    <property type="protein sequence ID" value="CBJ32914.1"/>
    <property type="molecule type" value="Genomic_DNA"/>
</dbReference>
<dbReference type="InParanoid" id="D7G032"/>
<dbReference type="SMART" id="SM00091">
    <property type="entry name" value="PAS"/>
    <property type="match status" value="1"/>
</dbReference>
<gene>
    <name evidence="2" type="ORF">Esi_0391_0019</name>
</gene>
<feature type="domain" description="PAS" evidence="1">
    <location>
        <begin position="7"/>
        <end position="79"/>
    </location>
</feature>
<evidence type="ECO:0000313" key="2">
    <source>
        <dbReference type="EMBL" id="CBJ32914.1"/>
    </source>
</evidence>